<name>A0ACB9KAA2_9ASTR</name>
<organism evidence="1 2">
    <name type="scientific">Smallanthus sonchifolius</name>
    <dbReference type="NCBI Taxonomy" id="185202"/>
    <lineage>
        <taxon>Eukaryota</taxon>
        <taxon>Viridiplantae</taxon>
        <taxon>Streptophyta</taxon>
        <taxon>Embryophyta</taxon>
        <taxon>Tracheophyta</taxon>
        <taxon>Spermatophyta</taxon>
        <taxon>Magnoliopsida</taxon>
        <taxon>eudicotyledons</taxon>
        <taxon>Gunneridae</taxon>
        <taxon>Pentapetalae</taxon>
        <taxon>asterids</taxon>
        <taxon>campanulids</taxon>
        <taxon>Asterales</taxon>
        <taxon>Asteraceae</taxon>
        <taxon>Asteroideae</taxon>
        <taxon>Heliantheae alliance</taxon>
        <taxon>Millerieae</taxon>
        <taxon>Smallanthus</taxon>
    </lineage>
</organism>
<evidence type="ECO:0000313" key="2">
    <source>
        <dbReference type="Proteomes" id="UP001056120"/>
    </source>
</evidence>
<proteinExistence type="predicted"/>
<accession>A0ACB9KAA2</accession>
<gene>
    <name evidence="1" type="ORF">L1987_03309</name>
</gene>
<reference evidence="2" key="1">
    <citation type="journal article" date="2022" name="Mol. Ecol. Resour.">
        <title>The genomes of chicory, endive, great burdock and yacon provide insights into Asteraceae palaeo-polyploidization history and plant inulin production.</title>
        <authorList>
            <person name="Fan W."/>
            <person name="Wang S."/>
            <person name="Wang H."/>
            <person name="Wang A."/>
            <person name="Jiang F."/>
            <person name="Liu H."/>
            <person name="Zhao H."/>
            <person name="Xu D."/>
            <person name="Zhang Y."/>
        </authorList>
    </citation>
    <scope>NUCLEOTIDE SEQUENCE [LARGE SCALE GENOMIC DNA]</scope>
    <source>
        <strain evidence="2">cv. Yunnan</strain>
    </source>
</reference>
<keyword evidence="2" id="KW-1185">Reference proteome</keyword>
<comment type="caution">
    <text evidence="1">The sequence shown here is derived from an EMBL/GenBank/DDBJ whole genome shotgun (WGS) entry which is preliminary data.</text>
</comment>
<sequence>MVASRQVDGDGRESVDGGLGCREDEHSIQGSFPLFRRPAWTSDVGSGEFRRSFTPFSSLTSQDPAKENVSDDSSKGKMEGLSSERTTTTENILQTKAAAEENNIGYIDKQTCNTIVLIHFMTSGLTSAPIFIDSIFKAFAYISICVHIKLSIAGKDTIKEDDFGEWSSNSLVKDYDITSSISGSEDDDNREFGGHSDLHRGLLVSTKRKVFVRLPNGEVVSFRKCLLLGDSEKILFEHDLSGSLKDDDTPFVTVREVIEKLLNVINEPRNNTCLRVMLLAIETSHLLVLETEKGKGKKESIARSVKPNYSDHSNFQFTSSLLTMAETAASALLGVLFEKLTDEALKKFARSQKIHSELKELKTTLRQIEALLNDASRKEITDESVGLWLNSLQHLAYDIDDILDDVATEALQRELNPESEAIASKVRKLIVPTCCTNFSLSHRLSSKLDRITKKLQDLEKQKGDLGLSVKNEKQKDANRGKETSLLESDVVGRQGEKERLINRLLGGSESSKENFSIVPIVGMGGVGKTTLARLLYNDTLVNDQFKLKAWVCVSDDFDVTKISNTILQCLTRENKKFEDLNQLQMALIEQFKDKRFLLVVDDVWTEKYEEWENLVRPFHSGARGSRIIMTTRKEQLLKMLGFDHLDRLESLSDKDALSLLALHALGVDNFDSHPTLRAKGEGVVEKCGHLPLALKAIGRLLRTKTHEEKWDDVLNSKIWDSKSVGDLSADWKAVFPALRLSYHDLSADLKRLFAYCSLFPKDFLFNKEDLVLLWMAEGFLNKTNATKSPESLGLEYFEELLSRSFFQQAPNDGCLFVMHDLMNDLATFVSREFYLRFDNNLVLGKEALAKYRHMSFIREKYVAYPKFEAFMRAKSLRTLLAVHVGEDQTWESFYLSNRILVDLLPELELLRVLSLSSFKISEVPDFIGSLKHLRYLNLSRTSIKELPENVGNLYNLQTLIVSDCEFLTKLPTSFLKLKRLRHFDMENTPGLTKLPLGIGELRSLRTLPKIIIGGVDGLAIDVLKALENLQGKFSIKGLQNVQSRMHAREVNLSQKRLTKLELNWFDDSRRGPLEKEVLTELEPNKDRLKELAIVSYGGTKFSNWVGDSSFHVLVNVSIRGCRKCTSLPPFGQLPSLTKLFIQGMDEVKDIGLELTGSDVVAFRSLKVLSFYDMSAIPSLEVLEIQGCGYGVLRSMVQAASSITKLEIRSISGLRDEVWRGVIVHLRAVEEVSIEECNEIRYLWESEAEASKVLSNLKKLNVWWCNKLVSLGEKEDDEDNLESSLLSSLRTLNVTSCDSMERCCCPNSVSIEILSIRYCSSVTRISFPTAATGRGGIESFLDLQLSNLTRLSIYNCENLESLPELSNLNLLQDLEIKKCPSIDASILGGLWPPKLCSLGIGGLKKPISEWGTLNFPSSLVDLTVYEEPHENNFHQLSDLLPSSLTTLTICSCDNLESLSMGLQHLTSLQHLQIIACPKMKHLPETLLPSLLRLYIYKCPDLEERCNGRGSHYWPLISHIPCIEIDFSFWEETTYVGMGPKQELVTPSIVHQYHYVKKILENSVIAGPWET</sequence>
<reference evidence="1 2" key="2">
    <citation type="journal article" date="2022" name="Mol. Ecol. Resour.">
        <title>The genomes of chicory, endive, great burdock and yacon provide insights into Asteraceae paleo-polyploidization history and plant inulin production.</title>
        <authorList>
            <person name="Fan W."/>
            <person name="Wang S."/>
            <person name="Wang H."/>
            <person name="Wang A."/>
            <person name="Jiang F."/>
            <person name="Liu H."/>
            <person name="Zhao H."/>
            <person name="Xu D."/>
            <person name="Zhang Y."/>
        </authorList>
    </citation>
    <scope>NUCLEOTIDE SEQUENCE [LARGE SCALE GENOMIC DNA]</scope>
    <source>
        <strain evidence="2">cv. Yunnan</strain>
        <tissue evidence="1">Leaves</tissue>
    </source>
</reference>
<evidence type="ECO:0000313" key="1">
    <source>
        <dbReference type="EMBL" id="KAI3829192.1"/>
    </source>
</evidence>
<dbReference type="EMBL" id="CM042018">
    <property type="protein sequence ID" value="KAI3829192.1"/>
    <property type="molecule type" value="Genomic_DNA"/>
</dbReference>
<protein>
    <submittedName>
        <fullName evidence="1">Uncharacterized protein</fullName>
    </submittedName>
</protein>
<dbReference type="Proteomes" id="UP001056120">
    <property type="component" value="Linkage Group LG01"/>
</dbReference>